<gene>
    <name evidence="2" type="ORF">D915_001301</name>
</gene>
<sequence length="354" mass="38965">MLSGSDSVQRLFDPGSQIVGMIRADKTVIVGCMDQSVKAYSLKGHAIWTVRHNAPISSLIPVNLASQNISGYILSLTDGTLQLYKEQHVCDEILTWPQAPKMKKKITNKEDGDALPPSCTDWNPIEPDPVFVGVFGRYDRESGALAVMTRSGAVLLLLVKRSATFSPTGVIPTCAKQDRPLLEPPKRSAALSQSVQRERSNCIAITEQFSKDLSVMKRLVAKTYLELLEARMGPVSTDPTRWPITLNAQILGHGVRFKIVYDLTMTSSTSGPKTNLSIVHQFDDTVYRMEKPLIPLPFIWPQVKYRFTSPVEVIRDTSVSDTIRVLLISSGCPGVTILSLNVKAPICDPLAQSS</sequence>
<evidence type="ECO:0000313" key="2">
    <source>
        <dbReference type="EMBL" id="THD27867.1"/>
    </source>
</evidence>
<dbReference type="GO" id="GO:0005930">
    <property type="term" value="C:axoneme"/>
    <property type="evidence" value="ECO:0007669"/>
    <property type="project" value="TreeGrafter"/>
</dbReference>
<dbReference type="PANTHER" id="PTHR20870">
    <property type="entry name" value="BARDET-BIEDL SYNDROME 1 PROTEIN"/>
    <property type="match status" value="1"/>
</dbReference>
<dbReference type="EMBL" id="JXXN02000299">
    <property type="protein sequence ID" value="THD27867.1"/>
    <property type="molecule type" value="Genomic_DNA"/>
</dbReference>
<dbReference type="Proteomes" id="UP000230066">
    <property type="component" value="Unassembled WGS sequence"/>
</dbReference>
<dbReference type="PANTHER" id="PTHR20870:SF0">
    <property type="entry name" value="BARDET-BIEDL SYNDROME 1 PROTEIN"/>
    <property type="match status" value="1"/>
</dbReference>
<name>A0A4E0RZ65_FASHE</name>
<dbReference type="Pfam" id="PF23304">
    <property type="entry name" value="GAE_BBS1"/>
    <property type="match status" value="1"/>
</dbReference>
<dbReference type="GO" id="GO:0034464">
    <property type="term" value="C:BBSome"/>
    <property type="evidence" value="ECO:0007669"/>
    <property type="project" value="InterPro"/>
</dbReference>
<proteinExistence type="predicted"/>
<feature type="domain" description="Bardet-Biedl syndrome 1 protein GAE" evidence="1">
    <location>
        <begin position="244"/>
        <end position="345"/>
    </location>
</feature>
<protein>
    <recommendedName>
        <fullName evidence="1">Bardet-Biedl syndrome 1 protein GAE domain-containing protein</fullName>
    </recommendedName>
</protein>
<evidence type="ECO:0000259" key="1">
    <source>
        <dbReference type="Pfam" id="PF23304"/>
    </source>
</evidence>
<accession>A0A4E0RZ65</accession>
<dbReference type="InterPro" id="IPR028784">
    <property type="entry name" value="BBS1"/>
</dbReference>
<comment type="caution">
    <text evidence="2">The sequence shown here is derived from an EMBL/GenBank/DDBJ whole genome shotgun (WGS) entry which is preliminary data.</text>
</comment>
<organism evidence="2 3">
    <name type="scientific">Fasciola hepatica</name>
    <name type="common">Liver fluke</name>
    <dbReference type="NCBI Taxonomy" id="6192"/>
    <lineage>
        <taxon>Eukaryota</taxon>
        <taxon>Metazoa</taxon>
        <taxon>Spiralia</taxon>
        <taxon>Lophotrochozoa</taxon>
        <taxon>Platyhelminthes</taxon>
        <taxon>Trematoda</taxon>
        <taxon>Digenea</taxon>
        <taxon>Plagiorchiida</taxon>
        <taxon>Echinostomata</taxon>
        <taxon>Echinostomatoidea</taxon>
        <taxon>Fasciolidae</taxon>
        <taxon>Fasciola</taxon>
    </lineage>
</organism>
<dbReference type="GO" id="GO:1905515">
    <property type="term" value="P:non-motile cilium assembly"/>
    <property type="evidence" value="ECO:0007669"/>
    <property type="project" value="InterPro"/>
</dbReference>
<reference evidence="2" key="1">
    <citation type="submission" date="2019-03" db="EMBL/GenBank/DDBJ databases">
        <title>Improved annotation for the trematode Fasciola hepatica.</title>
        <authorList>
            <person name="Choi Y.-J."/>
            <person name="Martin J."/>
            <person name="Mitreva M."/>
        </authorList>
    </citation>
    <scope>NUCLEOTIDE SEQUENCE [LARGE SCALE GENOMIC DNA]</scope>
</reference>
<dbReference type="GO" id="GO:0005113">
    <property type="term" value="F:patched binding"/>
    <property type="evidence" value="ECO:0007669"/>
    <property type="project" value="TreeGrafter"/>
</dbReference>
<evidence type="ECO:0000313" key="3">
    <source>
        <dbReference type="Proteomes" id="UP000230066"/>
    </source>
</evidence>
<dbReference type="GO" id="GO:0061512">
    <property type="term" value="P:protein localization to cilium"/>
    <property type="evidence" value="ECO:0007669"/>
    <property type="project" value="TreeGrafter"/>
</dbReference>
<dbReference type="InterPro" id="IPR056419">
    <property type="entry name" value="GAE_BBS1"/>
</dbReference>
<dbReference type="GO" id="GO:0005813">
    <property type="term" value="C:centrosome"/>
    <property type="evidence" value="ECO:0007669"/>
    <property type="project" value="TreeGrafter"/>
</dbReference>
<keyword evidence="3" id="KW-1185">Reference proteome</keyword>
<dbReference type="AlphaFoldDB" id="A0A4E0RZ65"/>
<dbReference type="GO" id="GO:0005119">
    <property type="term" value="F:smoothened binding"/>
    <property type="evidence" value="ECO:0007669"/>
    <property type="project" value="TreeGrafter"/>
</dbReference>